<keyword evidence="6" id="KW-0233">DNA recombination</keyword>
<keyword evidence="3" id="KW-0479">Metal-binding</keyword>
<keyword evidence="12" id="KW-1185">Reference proteome</keyword>
<dbReference type="GO" id="GO:0004519">
    <property type="term" value="F:endonuclease activity"/>
    <property type="evidence" value="ECO:0007669"/>
    <property type="project" value="UniProtKB-KW"/>
</dbReference>
<dbReference type="Pfam" id="PF07282">
    <property type="entry name" value="Cas12f1-like_TNB"/>
    <property type="match status" value="1"/>
</dbReference>
<evidence type="ECO:0000256" key="6">
    <source>
        <dbReference type="ARBA" id="ARBA00023172"/>
    </source>
</evidence>
<keyword evidence="4" id="KW-0862">Zinc</keyword>
<evidence type="ECO:0000256" key="3">
    <source>
        <dbReference type="ARBA" id="ARBA00022723"/>
    </source>
</evidence>
<dbReference type="InterPro" id="IPR010095">
    <property type="entry name" value="Cas12f1-like_TNB"/>
</dbReference>
<dbReference type="Pfam" id="PF12323">
    <property type="entry name" value="HTH_OrfB_IS605"/>
    <property type="match status" value="1"/>
</dbReference>
<reference evidence="11 12" key="1">
    <citation type="submission" date="2024-12" db="EMBL/GenBank/DDBJ databases">
        <title>The coexistence of Mycolicibacterium septicum and Mycolicibacterium nivoides in clinical samples.</title>
        <authorList>
            <person name="Wang C."/>
            <person name="Feng Y."/>
            <person name="Zong Z."/>
        </authorList>
    </citation>
    <scope>NUCLEOTIDE SEQUENCE [LARGE SCALE GENOMIC DNA]</scope>
    <source>
        <strain evidence="11 12">120310</strain>
    </source>
</reference>
<dbReference type="InterPro" id="IPR021027">
    <property type="entry name" value="Transposase_put_HTH"/>
</dbReference>
<sequence>MDLGDYILFHFAGARKIALFCESGGSRLAQGCRYPMAKSSAMSRHTTFRYCLDPTAEQQAVIARHFGASRFAFNQCLRMVKTNLRQRKTDPAIKVPWTGFDLINSFNAWKKSEDAGRLFTVDAEGVTHIAVTGLAWRDQVYQQVFEEAAVDLARGLAAWSDSRSGKRRGKQVGFPQIKKKTANIQSFRLRNKHTKRHPPGIRVGDNGRPRSVTLPGIGQLRVHDDTRRLRRMLANSRAKICFATVSHHGGRWWVALNVQAADLHPNCQHRTRTDPDAAGWVGVDRGLSTFLVAATADGTEVVRVAAAPKPLSLGMNQQRRLAKSLSRKKKGSHRRRDAAAKLARHHRHVANTRRHFLHQIANEIVKTHDGLVIEDLNVAGMLRNRRLARAISDAGWAEFARLLKYKQAWRGGHIVEADRWYPSTRLCSQCGEVNHKLTLADRVFLCGCGHAVDRDTNAATNLARWGLNHHGLHRPPDLQARGRATNAHRRDGAHQHPLCPGETDPDDVGTDVRTAPTTPEKGGVPTQHSCGTRLSHSVTQ</sequence>
<evidence type="ECO:0000256" key="1">
    <source>
        <dbReference type="ARBA" id="ARBA00008761"/>
    </source>
</evidence>
<dbReference type="EMBL" id="JBKBDE010000005">
    <property type="protein sequence ID" value="MFN6551896.1"/>
    <property type="molecule type" value="Genomic_DNA"/>
</dbReference>
<proteinExistence type="inferred from homology"/>
<gene>
    <name evidence="11" type="ORF">ACK4CP_15935</name>
</gene>
<dbReference type="Pfam" id="PF01385">
    <property type="entry name" value="OrfB_IS605"/>
    <property type="match status" value="1"/>
</dbReference>
<feature type="domain" description="Probable transposase IS891/IS1136/IS1341" evidence="8">
    <location>
        <begin position="274"/>
        <end position="384"/>
    </location>
</feature>
<accession>A0ABW9LV46</accession>
<name>A0ABW9LV46_9MYCO</name>
<evidence type="ECO:0000256" key="5">
    <source>
        <dbReference type="ARBA" id="ARBA00023125"/>
    </source>
</evidence>
<feature type="compositionally biased region" description="Polar residues" evidence="7">
    <location>
        <begin position="526"/>
        <end position="540"/>
    </location>
</feature>
<feature type="domain" description="Transposase putative helix-turn-helix" evidence="10">
    <location>
        <begin position="42"/>
        <end position="88"/>
    </location>
</feature>
<evidence type="ECO:0000313" key="12">
    <source>
        <dbReference type="Proteomes" id="UP001635817"/>
    </source>
</evidence>
<comment type="caution">
    <text evidence="11">The sequence shown here is derived from an EMBL/GenBank/DDBJ whole genome shotgun (WGS) entry which is preliminary data.</text>
</comment>
<feature type="domain" description="Cas12f1-like TNB" evidence="9">
    <location>
        <begin position="396"/>
        <end position="462"/>
    </location>
</feature>
<dbReference type="InterPro" id="IPR001959">
    <property type="entry name" value="Transposase"/>
</dbReference>
<evidence type="ECO:0000256" key="2">
    <source>
        <dbReference type="ARBA" id="ARBA00022578"/>
    </source>
</evidence>
<evidence type="ECO:0000259" key="10">
    <source>
        <dbReference type="Pfam" id="PF12323"/>
    </source>
</evidence>
<keyword evidence="11" id="KW-0540">Nuclease</keyword>
<evidence type="ECO:0000313" key="11">
    <source>
        <dbReference type="EMBL" id="MFN6551896.1"/>
    </source>
</evidence>
<evidence type="ECO:0000259" key="8">
    <source>
        <dbReference type="Pfam" id="PF01385"/>
    </source>
</evidence>
<keyword evidence="11" id="KW-0255">Endonuclease</keyword>
<dbReference type="NCBIfam" id="TIGR01766">
    <property type="entry name" value="IS200/IS605 family accessory protein TnpB-like domain"/>
    <property type="match status" value="1"/>
</dbReference>
<comment type="similarity">
    <text evidence="1">In the C-terminal section; belongs to the transposase 35 family.</text>
</comment>
<keyword evidence="2" id="KW-0815">Transposition</keyword>
<organism evidence="11 12">
    <name type="scientific">Mycolicibacterium septicum</name>
    <dbReference type="NCBI Taxonomy" id="98668"/>
    <lineage>
        <taxon>Bacteria</taxon>
        <taxon>Bacillati</taxon>
        <taxon>Actinomycetota</taxon>
        <taxon>Actinomycetes</taxon>
        <taxon>Mycobacteriales</taxon>
        <taxon>Mycobacteriaceae</taxon>
        <taxon>Mycolicibacterium</taxon>
    </lineage>
</organism>
<evidence type="ECO:0000256" key="7">
    <source>
        <dbReference type="SAM" id="MobiDB-lite"/>
    </source>
</evidence>
<keyword evidence="5" id="KW-0238">DNA-binding</keyword>
<dbReference type="NCBIfam" id="NF040570">
    <property type="entry name" value="guided_TnpB"/>
    <property type="match status" value="1"/>
</dbReference>
<feature type="region of interest" description="Disordered" evidence="7">
    <location>
        <begin position="473"/>
        <end position="540"/>
    </location>
</feature>
<protein>
    <submittedName>
        <fullName evidence="11">RNA-guided endonuclease InsQ/TnpB family protein</fullName>
    </submittedName>
</protein>
<dbReference type="RefSeq" id="WP_409550475.1">
    <property type="nucleotide sequence ID" value="NZ_JBKBDE010000005.1"/>
</dbReference>
<dbReference type="Proteomes" id="UP001635817">
    <property type="component" value="Unassembled WGS sequence"/>
</dbReference>
<evidence type="ECO:0000259" key="9">
    <source>
        <dbReference type="Pfam" id="PF07282"/>
    </source>
</evidence>
<evidence type="ECO:0000256" key="4">
    <source>
        <dbReference type="ARBA" id="ARBA00022833"/>
    </source>
</evidence>
<keyword evidence="11" id="KW-0378">Hydrolase</keyword>